<dbReference type="SUPFAM" id="SSF88946">
    <property type="entry name" value="Sigma2 domain of RNA polymerase sigma factors"/>
    <property type="match status" value="1"/>
</dbReference>
<dbReference type="InterPro" id="IPR013325">
    <property type="entry name" value="RNA_pol_sigma_r2"/>
</dbReference>
<evidence type="ECO:0000313" key="7">
    <source>
        <dbReference type="EMBL" id="MBL0740510.1"/>
    </source>
</evidence>
<name>A0ABS1KME9_9BACT</name>
<sequence>MTDPEQKQILEQWLDQHKGLLFKIVRAYALTAMDRDDLFQEIVIQVWHSIPAFRHEASVTTWLYRIALNTAIKWTRKERKHTQAEALDDVHHLLSENKTTDERLTWLYEEIHKLDEIDRSVTLLLLDGFSYKEMAAMLGISESNVGVKINRIKKQLITQSKNYDNPGI</sequence>
<dbReference type="InterPro" id="IPR014284">
    <property type="entry name" value="RNA_pol_sigma-70_dom"/>
</dbReference>
<dbReference type="InterPro" id="IPR013324">
    <property type="entry name" value="RNA_pol_sigma_r3/r4-like"/>
</dbReference>
<dbReference type="SUPFAM" id="SSF88659">
    <property type="entry name" value="Sigma3 and sigma4 domains of RNA polymerase sigma factors"/>
    <property type="match status" value="1"/>
</dbReference>
<keyword evidence="3" id="KW-0731">Sigma factor</keyword>
<dbReference type="InterPro" id="IPR039425">
    <property type="entry name" value="RNA_pol_sigma-70-like"/>
</dbReference>
<dbReference type="InterPro" id="IPR013249">
    <property type="entry name" value="RNA_pol_sigma70_r4_t2"/>
</dbReference>
<evidence type="ECO:0000259" key="6">
    <source>
        <dbReference type="Pfam" id="PF08281"/>
    </source>
</evidence>
<feature type="domain" description="RNA polymerase sigma-70 region 2" evidence="5">
    <location>
        <begin position="15"/>
        <end position="80"/>
    </location>
</feature>
<evidence type="ECO:0000256" key="4">
    <source>
        <dbReference type="ARBA" id="ARBA00023163"/>
    </source>
</evidence>
<evidence type="ECO:0000313" key="8">
    <source>
        <dbReference type="Proteomes" id="UP000613030"/>
    </source>
</evidence>
<dbReference type="NCBIfam" id="TIGR02937">
    <property type="entry name" value="sigma70-ECF"/>
    <property type="match status" value="1"/>
</dbReference>
<dbReference type="EMBL" id="JAERRB010000001">
    <property type="protein sequence ID" value="MBL0740510.1"/>
    <property type="molecule type" value="Genomic_DNA"/>
</dbReference>
<evidence type="ECO:0000256" key="3">
    <source>
        <dbReference type="ARBA" id="ARBA00023082"/>
    </source>
</evidence>
<dbReference type="PANTHER" id="PTHR43133">
    <property type="entry name" value="RNA POLYMERASE ECF-TYPE SIGMA FACTO"/>
    <property type="match status" value="1"/>
</dbReference>
<keyword evidence="4" id="KW-0804">Transcription</keyword>
<keyword evidence="8" id="KW-1185">Reference proteome</keyword>
<dbReference type="Gene3D" id="1.10.1740.10">
    <property type="match status" value="1"/>
</dbReference>
<accession>A0ABS1KME9</accession>
<protein>
    <submittedName>
        <fullName evidence="7">Sigma-70 family RNA polymerase sigma factor</fullName>
    </submittedName>
</protein>
<dbReference type="InterPro" id="IPR007627">
    <property type="entry name" value="RNA_pol_sigma70_r2"/>
</dbReference>
<comment type="caution">
    <text evidence="7">The sequence shown here is derived from an EMBL/GenBank/DDBJ whole genome shotgun (WGS) entry which is preliminary data.</text>
</comment>
<evidence type="ECO:0000256" key="2">
    <source>
        <dbReference type="ARBA" id="ARBA00023015"/>
    </source>
</evidence>
<comment type="similarity">
    <text evidence="1">Belongs to the sigma-70 factor family. ECF subfamily.</text>
</comment>
<gene>
    <name evidence="7" type="ORF">JI741_04735</name>
</gene>
<dbReference type="InterPro" id="IPR036388">
    <property type="entry name" value="WH-like_DNA-bd_sf"/>
</dbReference>
<dbReference type="PANTHER" id="PTHR43133:SF45">
    <property type="entry name" value="RNA POLYMERASE ECF-TYPE SIGMA FACTOR"/>
    <property type="match status" value="1"/>
</dbReference>
<proteinExistence type="inferred from homology"/>
<evidence type="ECO:0000259" key="5">
    <source>
        <dbReference type="Pfam" id="PF04542"/>
    </source>
</evidence>
<evidence type="ECO:0000256" key="1">
    <source>
        <dbReference type="ARBA" id="ARBA00010641"/>
    </source>
</evidence>
<dbReference type="Pfam" id="PF08281">
    <property type="entry name" value="Sigma70_r4_2"/>
    <property type="match status" value="1"/>
</dbReference>
<dbReference type="Proteomes" id="UP000613030">
    <property type="component" value="Unassembled WGS sequence"/>
</dbReference>
<organism evidence="7 8">
    <name type="scientific">Chryseolinea lacunae</name>
    <dbReference type="NCBI Taxonomy" id="2801331"/>
    <lineage>
        <taxon>Bacteria</taxon>
        <taxon>Pseudomonadati</taxon>
        <taxon>Bacteroidota</taxon>
        <taxon>Cytophagia</taxon>
        <taxon>Cytophagales</taxon>
        <taxon>Fulvivirgaceae</taxon>
        <taxon>Chryseolinea</taxon>
    </lineage>
</organism>
<dbReference type="Gene3D" id="1.10.10.10">
    <property type="entry name" value="Winged helix-like DNA-binding domain superfamily/Winged helix DNA-binding domain"/>
    <property type="match status" value="1"/>
</dbReference>
<keyword evidence="2" id="KW-0805">Transcription regulation</keyword>
<dbReference type="RefSeq" id="WP_202007840.1">
    <property type="nucleotide sequence ID" value="NZ_JAERRB010000001.1"/>
</dbReference>
<dbReference type="Pfam" id="PF04542">
    <property type="entry name" value="Sigma70_r2"/>
    <property type="match status" value="1"/>
</dbReference>
<feature type="domain" description="RNA polymerase sigma factor 70 region 4 type 2" evidence="6">
    <location>
        <begin position="106"/>
        <end position="156"/>
    </location>
</feature>
<reference evidence="7 8" key="1">
    <citation type="submission" date="2021-01" db="EMBL/GenBank/DDBJ databases">
        <title>Chryseolinea sp. Jin1 Genome sequencing and assembly.</title>
        <authorList>
            <person name="Kim I."/>
        </authorList>
    </citation>
    <scope>NUCLEOTIDE SEQUENCE [LARGE SCALE GENOMIC DNA]</scope>
    <source>
        <strain evidence="7 8">Jin1</strain>
    </source>
</reference>